<dbReference type="GO" id="GO:0016603">
    <property type="term" value="F:glutaminyl-peptide cyclotransferase activity"/>
    <property type="evidence" value="ECO:0007669"/>
    <property type="project" value="UniProtKB-EC"/>
</dbReference>
<dbReference type="CDD" id="cd03880">
    <property type="entry name" value="M28_QC_like"/>
    <property type="match status" value="1"/>
</dbReference>
<sequence>MVIITSKIFHRPSLSVVSLLFSVSCFANAAAQWRTNQRSHTLTQLTDDEVRKLSALTNISTFKQLLQPILVPRVVETPQHKQVALYLKRKVEEYGFQTEWDRFADNTPYGPKTFRNLIATFDPLAPRRLVLACHYDSKLMPGQVFIGATDSAVPCAIMLDIARTLGPLLYYRSNKHITLQLIFLDGEEAFVNWSEKDSVYGARNLAEVWSRKWYPSTDGSAFELSKEIDRIDVFVLLDLLGAKNPKIASTFGHGTTELFQELPKIENRLKNLSSLKRIPQIFYPGTSYNAVEDDHIPFMKKGVPIMHLITVPFPSVWHTQQDNESALDYNTIENIDSILRVFVAEYLGIRPN</sequence>
<evidence type="ECO:0000256" key="6">
    <source>
        <dbReference type="ARBA" id="ARBA00022525"/>
    </source>
</evidence>
<name>A0A914CZ63_9BILA</name>
<feature type="signal peptide" evidence="12">
    <location>
        <begin position="1"/>
        <end position="31"/>
    </location>
</feature>
<evidence type="ECO:0000256" key="5">
    <source>
        <dbReference type="ARBA" id="ARBA00016861"/>
    </source>
</evidence>
<keyword evidence="10" id="KW-1015">Disulfide bond</keyword>
<comment type="catalytic activity">
    <reaction evidence="1">
        <text>N-terminal L-glutaminyl-[peptide] = N-terminal 5-oxo-L-prolyl-[peptide] + NH4(+)</text>
        <dbReference type="Rhea" id="RHEA:23652"/>
        <dbReference type="Rhea" id="RHEA-COMP:11736"/>
        <dbReference type="Rhea" id="RHEA-COMP:11846"/>
        <dbReference type="ChEBI" id="CHEBI:28938"/>
        <dbReference type="ChEBI" id="CHEBI:64722"/>
        <dbReference type="ChEBI" id="CHEBI:87215"/>
        <dbReference type="EC" id="2.3.2.5"/>
    </reaction>
</comment>
<evidence type="ECO:0000259" key="13">
    <source>
        <dbReference type="Pfam" id="PF04389"/>
    </source>
</evidence>
<keyword evidence="12" id="KW-0732">Signal</keyword>
<dbReference type="AlphaFoldDB" id="A0A914CZ63"/>
<keyword evidence="6" id="KW-0964">Secreted</keyword>
<dbReference type="FunFam" id="3.40.630.10:FF:000029">
    <property type="entry name" value="Glutaminyl-peptide cyclotransferase"/>
    <property type="match status" value="1"/>
</dbReference>
<dbReference type="PROSITE" id="PS51257">
    <property type="entry name" value="PROKAR_LIPOPROTEIN"/>
    <property type="match status" value="1"/>
</dbReference>
<evidence type="ECO:0000256" key="3">
    <source>
        <dbReference type="ARBA" id="ARBA00006014"/>
    </source>
</evidence>
<evidence type="ECO:0000256" key="11">
    <source>
        <dbReference type="ARBA" id="ARBA00023315"/>
    </source>
</evidence>
<reference evidence="15" key="1">
    <citation type="submission" date="2022-11" db="UniProtKB">
        <authorList>
            <consortium name="WormBaseParasite"/>
        </authorList>
    </citation>
    <scope>IDENTIFICATION</scope>
</reference>
<keyword evidence="7" id="KW-0808">Transferase</keyword>
<dbReference type="Gene3D" id="3.40.630.10">
    <property type="entry name" value="Zn peptidases"/>
    <property type="match status" value="1"/>
</dbReference>
<dbReference type="InterPro" id="IPR040234">
    <property type="entry name" value="QC/QCL"/>
</dbReference>
<evidence type="ECO:0000256" key="9">
    <source>
        <dbReference type="ARBA" id="ARBA00022833"/>
    </source>
</evidence>
<organism evidence="14 15">
    <name type="scientific">Acrobeloides nanus</name>
    <dbReference type="NCBI Taxonomy" id="290746"/>
    <lineage>
        <taxon>Eukaryota</taxon>
        <taxon>Metazoa</taxon>
        <taxon>Ecdysozoa</taxon>
        <taxon>Nematoda</taxon>
        <taxon>Chromadorea</taxon>
        <taxon>Rhabditida</taxon>
        <taxon>Tylenchina</taxon>
        <taxon>Cephalobomorpha</taxon>
        <taxon>Cephaloboidea</taxon>
        <taxon>Cephalobidae</taxon>
        <taxon>Acrobeloides</taxon>
    </lineage>
</organism>
<dbReference type="Pfam" id="PF04389">
    <property type="entry name" value="Peptidase_M28"/>
    <property type="match status" value="1"/>
</dbReference>
<dbReference type="PANTHER" id="PTHR12283:SF6">
    <property type="entry name" value="GLUTAMINYL-PEPTIDE CYCLOTRANSFERASE-RELATED"/>
    <property type="match status" value="1"/>
</dbReference>
<feature type="domain" description="Peptidase M28" evidence="13">
    <location>
        <begin position="116"/>
        <end position="342"/>
    </location>
</feature>
<evidence type="ECO:0000256" key="2">
    <source>
        <dbReference type="ARBA" id="ARBA00004613"/>
    </source>
</evidence>
<comment type="similarity">
    <text evidence="3">Belongs to the glutaminyl-peptide cyclotransferase family.</text>
</comment>
<evidence type="ECO:0000313" key="14">
    <source>
        <dbReference type="Proteomes" id="UP000887540"/>
    </source>
</evidence>
<keyword evidence="11" id="KW-0012">Acyltransferase</keyword>
<dbReference type="GO" id="GO:0005576">
    <property type="term" value="C:extracellular region"/>
    <property type="evidence" value="ECO:0007669"/>
    <property type="project" value="UniProtKB-SubCell"/>
</dbReference>
<keyword evidence="14" id="KW-1185">Reference proteome</keyword>
<feature type="chain" id="PRO_5038077141" description="Glutaminyl-peptide cyclotransferase" evidence="12">
    <location>
        <begin position="32"/>
        <end position="352"/>
    </location>
</feature>
<evidence type="ECO:0000256" key="4">
    <source>
        <dbReference type="ARBA" id="ARBA00012012"/>
    </source>
</evidence>
<keyword evidence="9" id="KW-0862">Zinc</keyword>
<evidence type="ECO:0000256" key="1">
    <source>
        <dbReference type="ARBA" id="ARBA00000001"/>
    </source>
</evidence>
<dbReference type="InterPro" id="IPR037457">
    <property type="entry name" value="M28_QC"/>
</dbReference>
<protein>
    <recommendedName>
        <fullName evidence="5">Glutaminyl-peptide cyclotransferase</fullName>
        <ecNumber evidence="4">2.3.2.5</ecNumber>
    </recommendedName>
</protein>
<evidence type="ECO:0000256" key="12">
    <source>
        <dbReference type="SAM" id="SignalP"/>
    </source>
</evidence>
<dbReference type="Proteomes" id="UP000887540">
    <property type="component" value="Unplaced"/>
</dbReference>
<dbReference type="WBParaSite" id="ACRNAN_scaffold1555.g17980.t1">
    <property type="protein sequence ID" value="ACRNAN_scaffold1555.g17980.t1"/>
    <property type="gene ID" value="ACRNAN_scaffold1555.g17980"/>
</dbReference>
<evidence type="ECO:0000313" key="15">
    <source>
        <dbReference type="WBParaSite" id="ACRNAN_scaffold1555.g17980.t1"/>
    </source>
</evidence>
<keyword evidence="8" id="KW-0479">Metal-binding</keyword>
<dbReference type="SUPFAM" id="SSF53187">
    <property type="entry name" value="Zn-dependent exopeptidases"/>
    <property type="match status" value="1"/>
</dbReference>
<comment type="subcellular location">
    <subcellularLocation>
        <location evidence="2">Secreted</location>
    </subcellularLocation>
</comment>
<proteinExistence type="inferred from homology"/>
<evidence type="ECO:0000256" key="7">
    <source>
        <dbReference type="ARBA" id="ARBA00022679"/>
    </source>
</evidence>
<accession>A0A914CZ63</accession>
<evidence type="ECO:0000256" key="8">
    <source>
        <dbReference type="ARBA" id="ARBA00022723"/>
    </source>
</evidence>
<dbReference type="GO" id="GO:0008270">
    <property type="term" value="F:zinc ion binding"/>
    <property type="evidence" value="ECO:0007669"/>
    <property type="project" value="TreeGrafter"/>
</dbReference>
<dbReference type="InterPro" id="IPR007484">
    <property type="entry name" value="Peptidase_M28"/>
</dbReference>
<dbReference type="PANTHER" id="PTHR12283">
    <property type="entry name" value="GLUTAMINYL-PEPTIDE CYCLOTRANSFERASE"/>
    <property type="match status" value="1"/>
</dbReference>
<evidence type="ECO:0000256" key="10">
    <source>
        <dbReference type="ARBA" id="ARBA00023157"/>
    </source>
</evidence>
<dbReference type="EC" id="2.3.2.5" evidence="4"/>